<evidence type="ECO:0000313" key="6">
    <source>
        <dbReference type="Proteomes" id="UP000075670"/>
    </source>
</evidence>
<dbReference type="SUPFAM" id="SSF51395">
    <property type="entry name" value="FMN-linked oxidoreductases"/>
    <property type="match status" value="1"/>
</dbReference>
<evidence type="ECO:0000256" key="3">
    <source>
        <dbReference type="ARBA" id="ARBA00023014"/>
    </source>
</evidence>
<comment type="caution">
    <text evidence="5">The sequence shown here is derived from an EMBL/GenBank/DDBJ whole genome shotgun (WGS) entry which is preliminary data.</text>
</comment>
<dbReference type="PATRIC" id="fig|1122241.3.peg.1921"/>
<dbReference type="InterPro" id="IPR017896">
    <property type="entry name" value="4Fe4S_Fe-S-bd"/>
</dbReference>
<keyword evidence="5" id="KW-0560">Oxidoreductase</keyword>
<gene>
    <name evidence="5" type="primary">gltD_1</name>
    <name evidence="5" type="ORF">MOMUL_18120</name>
</gene>
<dbReference type="InterPro" id="IPR017701">
    <property type="entry name" value="Se_rdtase_YgfK"/>
</dbReference>
<accession>A0A151AWK3</accession>
<dbReference type="InterPro" id="IPR009051">
    <property type="entry name" value="Helical_ferredxn"/>
</dbReference>
<dbReference type="Pfam" id="PF07992">
    <property type="entry name" value="Pyr_redox_2"/>
    <property type="match status" value="1"/>
</dbReference>
<dbReference type="PROSITE" id="PS51379">
    <property type="entry name" value="4FE4S_FER_2"/>
    <property type="match status" value="1"/>
</dbReference>
<dbReference type="EC" id="1.4.1.13" evidence="5"/>
<dbReference type="GO" id="GO:0004355">
    <property type="term" value="F:glutamate synthase (NADPH) activity"/>
    <property type="evidence" value="ECO:0007669"/>
    <property type="project" value="UniProtKB-EC"/>
</dbReference>
<dbReference type="AlphaFoldDB" id="A0A151AWK3"/>
<dbReference type="InterPro" id="IPR036188">
    <property type="entry name" value="FAD/NAD-bd_sf"/>
</dbReference>
<name>A0A151AWK3_9FIRM</name>
<dbReference type="OrthoDB" id="9803192at2"/>
<keyword evidence="6" id="KW-1185">Reference proteome</keyword>
<sequence>MGSIMRPMPFRKLLNWVLAEKERYGSIFGLPQEKFFQRRREVYLQLFGEYLENAIGPAAGPHTQLAQNIVAAFLSGGRFFELKTVQVLDQLDIPKPCIAAADECYNVEWSTELAIEEALEEYVKAWFLLHILQKELWGSDQRGFIFNMSVGYDLKGIKSPKVDQFIEGLKDASNTAIFQECKTVLKEEIKRFAVVDEGFIDSISPNICNSVTLSTMHGCPPAEIETICRYLLAEKKLHTFVKLNPTLLGYEFVKDALARMGYNYIHLQEESFSHDLQYEDGLALLKRLQGFAQEQERGFGVKLSNTLPVKNTKGELPGEEMYLSGRALYPLTINLASRLAAEFAGRLKISYAGGGDAFNIVRIFATGIWPITVATTLLKPGGYLRLQQIAGELESHLQDRATDTIDVEKLAELAAGAFKDPDYLKEKRGVRSRKLVKKLPLTDCFIAPCTVGCPIGQDIPEYIRLVGEQRYREAYELIIEKNPLPFITGTICTQHCAAKCTRLDYDEPVLIRAIKKMAAENGCRPHEQREGQATARKTPRVAIIGAGPSGLAAGYFLAKAGMGVTIFDQREKPGGTVEYIIPPFRIAREVIANDLELIKGTGVEFKLGADPNFSVEQLKRDGYKYVYLAIGAGEAKALDLKSGAEKVVSAIEFLEKFKADRNTVQLGKKVAVIGGGDVAMDAARAALRVEGVERVYIVYRRTKEYMPASREELKAALAEGIILKELLSPYSWSEGVLQCQKMKLSEPDASGRMNVVAQEGEFENIEVDAVISAIGQGVDYSILQKNGIEVNAQGEIAINPATNETNVENVFLGGDALRGPATIVEAIADGRKVAGAILAREGALNDLGIRLAFAQEKRLQEINLKKGTLKAPSFLDLSNEYERCLECGFVCNICVEVCPNRANIAVKTGNGGYKNLNQIIHVDGMCNECGNCATFCPYDGAPYKDKLTLFWREEDFTNSQNNGFLLLADKEEPVFKLRVGGRVLKVTFDASGRAGVDVEKGILNLIWAAYKGYKYLF</sequence>
<evidence type="ECO:0000313" key="5">
    <source>
        <dbReference type="EMBL" id="KYH31930.1"/>
    </source>
</evidence>
<feature type="domain" description="4Fe-4S ferredoxin-type" evidence="4">
    <location>
        <begin position="918"/>
        <end position="946"/>
    </location>
</feature>
<proteinExistence type="predicted"/>
<dbReference type="RefSeq" id="WP_062284244.1">
    <property type="nucleotide sequence ID" value="NZ_LTBC01000006.1"/>
</dbReference>
<evidence type="ECO:0000256" key="2">
    <source>
        <dbReference type="ARBA" id="ARBA00023004"/>
    </source>
</evidence>
<dbReference type="SUPFAM" id="SSF46548">
    <property type="entry name" value="alpha-helical ferredoxin"/>
    <property type="match status" value="2"/>
</dbReference>
<dbReference type="InterPro" id="IPR023753">
    <property type="entry name" value="FAD/NAD-binding_dom"/>
</dbReference>
<dbReference type="PANTHER" id="PTHR42783">
    <property type="entry name" value="GLUTAMATE SYNTHASE [NADPH] SMALL CHAIN"/>
    <property type="match status" value="1"/>
</dbReference>
<dbReference type="Gene3D" id="3.30.70.20">
    <property type="match status" value="1"/>
</dbReference>
<dbReference type="Gene3D" id="3.50.50.60">
    <property type="entry name" value="FAD/NAD(P)-binding domain"/>
    <property type="match status" value="2"/>
</dbReference>
<dbReference type="GO" id="GO:0051536">
    <property type="term" value="F:iron-sulfur cluster binding"/>
    <property type="evidence" value="ECO:0007669"/>
    <property type="project" value="UniProtKB-KW"/>
</dbReference>
<dbReference type="Gene3D" id="1.10.1060.10">
    <property type="entry name" value="Alpha-helical ferredoxin"/>
    <property type="match status" value="1"/>
</dbReference>
<dbReference type="PANTHER" id="PTHR42783:SF3">
    <property type="entry name" value="GLUTAMATE SYNTHASE [NADPH] SMALL CHAIN-RELATED"/>
    <property type="match status" value="1"/>
</dbReference>
<dbReference type="EMBL" id="LTBC01000006">
    <property type="protein sequence ID" value="KYH31930.1"/>
    <property type="molecule type" value="Genomic_DNA"/>
</dbReference>
<reference evidence="5 6" key="1">
    <citation type="submission" date="2016-02" db="EMBL/GenBank/DDBJ databases">
        <title>Genome sequence of Moorella mulderi DSM 14980.</title>
        <authorList>
            <person name="Poehlein A."/>
            <person name="Daniel R."/>
        </authorList>
    </citation>
    <scope>NUCLEOTIDE SEQUENCE [LARGE SCALE GENOMIC DNA]</scope>
    <source>
        <strain evidence="5 6">DSM 14980</strain>
    </source>
</reference>
<dbReference type="GO" id="GO:0046872">
    <property type="term" value="F:metal ion binding"/>
    <property type="evidence" value="ECO:0007669"/>
    <property type="project" value="UniProtKB-KW"/>
</dbReference>
<protein>
    <submittedName>
        <fullName evidence="5">Glutamate synthase [NADPH] small chain</fullName>
        <ecNumber evidence="5">1.4.1.13</ecNumber>
    </submittedName>
</protein>
<keyword evidence="2" id="KW-0408">Iron</keyword>
<dbReference type="PRINTS" id="PR00419">
    <property type="entry name" value="ADXRDTASE"/>
</dbReference>
<dbReference type="Pfam" id="PF14691">
    <property type="entry name" value="Fer4_20"/>
    <property type="match status" value="1"/>
</dbReference>
<organism evidence="5 6">
    <name type="scientific">Moorella mulderi DSM 14980</name>
    <dbReference type="NCBI Taxonomy" id="1122241"/>
    <lineage>
        <taxon>Bacteria</taxon>
        <taxon>Bacillati</taxon>
        <taxon>Bacillota</taxon>
        <taxon>Clostridia</taxon>
        <taxon>Neomoorellales</taxon>
        <taxon>Neomoorellaceae</taxon>
        <taxon>Neomoorella</taxon>
    </lineage>
</organism>
<keyword evidence="1" id="KW-0479">Metal-binding</keyword>
<evidence type="ECO:0000256" key="1">
    <source>
        <dbReference type="ARBA" id="ARBA00022723"/>
    </source>
</evidence>
<dbReference type="InterPro" id="IPR028261">
    <property type="entry name" value="DPD_II"/>
</dbReference>
<dbReference type="PROSITE" id="PS00198">
    <property type="entry name" value="4FE4S_FER_1"/>
    <property type="match status" value="1"/>
</dbReference>
<keyword evidence="3" id="KW-0411">Iron-sulfur</keyword>
<dbReference type="NCBIfam" id="TIGR03315">
    <property type="entry name" value="Se_ygfK"/>
    <property type="match status" value="1"/>
</dbReference>
<evidence type="ECO:0000259" key="4">
    <source>
        <dbReference type="PROSITE" id="PS51379"/>
    </source>
</evidence>
<dbReference type="SUPFAM" id="SSF51971">
    <property type="entry name" value="Nucleotide-binding domain"/>
    <property type="match status" value="2"/>
</dbReference>
<dbReference type="Proteomes" id="UP000075670">
    <property type="component" value="Unassembled WGS sequence"/>
</dbReference>
<dbReference type="InterPro" id="IPR017900">
    <property type="entry name" value="4Fe4S_Fe_S_CS"/>
</dbReference>